<evidence type="ECO:0000256" key="3">
    <source>
        <dbReference type="ARBA" id="ARBA00018123"/>
    </source>
</evidence>
<comment type="similarity">
    <text evidence="10 11">Belongs to the arginase family.</text>
</comment>
<keyword evidence="6 11" id="KW-0378">Hydrolase</keyword>
<keyword evidence="7 11" id="KW-0464">Manganese</keyword>
<reference evidence="13" key="1">
    <citation type="submission" date="2018-12" db="EMBL/GenBank/DDBJ databases">
        <title>Genome sequence of Peanibacillus sp.</title>
        <authorList>
            <person name="Subramani G."/>
            <person name="Srinivasan S."/>
            <person name="Kim M.K."/>
        </authorList>
    </citation>
    <scope>NUCLEOTIDE SEQUENCE [LARGE SCALE GENOMIC DNA]</scope>
    <source>
        <strain evidence="13">18JY67-1</strain>
    </source>
</reference>
<evidence type="ECO:0000313" key="13">
    <source>
        <dbReference type="Proteomes" id="UP000272528"/>
    </source>
</evidence>
<dbReference type="AlphaFoldDB" id="A0A3Q8X7L5"/>
<dbReference type="PRINTS" id="PR00116">
    <property type="entry name" value="ARGINASE"/>
</dbReference>
<dbReference type="SUPFAM" id="SSF52768">
    <property type="entry name" value="Arginase/deacetylase"/>
    <property type="match status" value="1"/>
</dbReference>
<keyword evidence="5 11" id="KW-0479">Metal-binding</keyword>
<evidence type="ECO:0000256" key="10">
    <source>
        <dbReference type="PROSITE-ProRule" id="PRU00742"/>
    </source>
</evidence>
<evidence type="ECO:0000256" key="4">
    <source>
        <dbReference type="ARBA" id="ARBA00022503"/>
    </source>
</evidence>
<comment type="catalytic activity">
    <reaction evidence="8 11">
        <text>L-arginine + H2O = urea + L-ornithine</text>
        <dbReference type="Rhea" id="RHEA:20569"/>
        <dbReference type="ChEBI" id="CHEBI:15377"/>
        <dbReference type="ChEBI" id="CHEBI:16199"/>
        <dbReference type="ChEBI" id="CHEBI:32682"/>
        <dbReference type="ChEBI" id="CHEBI:46911"/>
        <dbReference type="EC" id="3.5.3.1"/>
    </reaction>
</comment>
<dbReference type="PIRSF" id="PIRSF036979">
    <property type="entry name" value="Arginase"/>
    <property type="match status" value="1"/>
</dbReference>
<dbReference type="Proteomes" id="UP000272528">
    <property type="component" value="Chromosome"/>
</dbReference>
<dbReference type="EMBL" id="CP034437">
    <property type="protein sequence ID" value="AZN41844.1"/>
    <property type="molecule type" value="Genomic_DNA"/>
</dbReference>
<dbReference type="RefSeq" id="WP_126017550.1">
    <property type="nucleotide sequence ID" value="NZ_CP034437.1"/>
</dbReference>
<dbReference type="PANTHER" id="PTHR43782:SF3">
    <property type="entry name" value="ARGINASE"/>
    <property type="match status" value="1"/>
</dbReference>
<dbReference type="InterPro" id="IPR023696">
    <property type="entry name" value="Ureohydrolase_dom_sf"/>
</dbReference>
<dbReference type="InterPro" id="IPR006035">
    <property type="entry name" value="Ureohydrolase"/>
</dbReference>
<evidence type="ECO:0000256" key="6">
    <source>
        <dbReference type="ARBA" id="ARBA00022801"/>
    </source>
</evidence>
<evidence type="ECO:0000313" key="12">
    <source>
        <dbReference type="EMBL" id="AZN41844.1"/>
    </source>
</evidence>
<protein>
    <recommendedName>
        <fullName evidence="3 9">Arginase</fullName>
        <ecNumber evidence="2 9">3.5.3.1</ecNumber>
    </recommendedName>
</protein>
<dbReference type="PROSITE" id="PS51409">
    <property type="entry name" value="ARGINASE_2"/>
    <property type="match status" value="1"/>
</dbReference>
<dbReference type="PANTHER" id="PTHR43782">
    <property type="entry name" value="ARGINASE"/>
    <property type="match status" value="1"/>
</dbReference>
<dbReference type="KEGG" id="palb:EJC50_20840"/>
<dbReference type="OrthoDB" id="9789727at2"/>
<dbReference type="CDD" id="cd09989">
    <property type="entry name" value="Arginase"/>
    <property type="match status" value="1"/>
</dbReference>
<evidence type="ECO:0000256" key="11">
    <source>
        <dbReference type="RuleBase" id="RU361159"/>
    </source>
</evidence>
<evidence type="ECO:0000256" key="5">
    <source>
        <dbReference type="ARBA" id="ARBA00022723"/>
    </source>
</evidence>
<dbReference type="NCBIfam" id="TIGR01229">
    <property type="entry name" value="rocF_arginase"/>
    <property type="match status" value="1"/>
</dbReference>
<dbReference type="GO" id="GO:0004053">
    <property type="term" value="F:arginase activity"/>
    <property type="evidence" value="ECO:0007669"/>
    <property type="project" value="UniProtKB-UniRule"/>
</dbReference>
<dbReference type="GO" id="GO:0005737">
    <property type="term" value="C:cytoplasm"/>
    <property type="evidence" value="ECO:0007669"/>
    <property type="project" value="TreeGrafter"/>
</dbReference>
<dbReference type="GO" id="GO:0006525">
    <property type="term" value="P:arginine metabolic process"/>
    <property type="evidence" value="ECO:0007669"/>
    <property type="project" value="UniProtKB-KW"/>
</dbReference>
<evidence type="ECO:0000256" key="7">
    <source>
        <dbReference type="ARBA" id="ARBA00023211"/>
    </source>
</evidence>
<dbReference type="FunFam" id="3.40.800.10:FF:000012">
    <property type="entry name" value="Arginase"/>
    <property type="match status" value="1"/>
</dbReference>
<dbReference type="GO" id="GO:0030145">
    <property type="term" value="F:manganese ion binding"/>
    <property type="evidence" value="ECO:0007669"/>
    <property type="project" value="TreeGrafter"/>
</dbReference>
<comment type="cofactor">
    <cofactor evidence="11">
        <name>Mn(2+)</name>
        <dbReference type="ChEBI" id="CHEBI:29035"/>
    </cofactor>
    <text evidence="11">Binds 2 manganese ions per subunit.</text>
</comment>
<dbReference type="Pfam" id="PF00491">
    <property type="entry name" value="Arginase"/>
    <property type="match status" value="1"/>
</dbReference>
<accession>A0A3Q8X7L5</accession>
<evidence type="ECO:0000256" key="9">
    <source>
        <dbReference type="NCBIfam" id="TIGR01229"/>
    </source>
</evidence>
<sequence length="312" mass="33018">MTESMNTASRTKKLSLIHVPFGLGAGRPGTEEGPESMVQIGLMRQLRKTAFEVASEHKVKVPAHPAAANGEQSGGVKHLAEVKEMGTLVAEQVSLEASKGHLPLVLGGDHSVTIGALAGMAAQAGKLGVIYFDAHPGLQTEESHPLGRLGSMSLAVALGKAKLKLAELNRDARENAIDKANVVLIGVRDVEPEERAIIKAEGITVFTMHEIDRMGIEKVISKALEIAGNGTDGIHVSFSADCLDPIEAPGVDMQVPGGLTYREAHFACELLAETGLIRSIDVVEVNSKLDESRRTARLAIGLIASLLGKRIL</sequence>
<dbReference type="Gene3D" id="3.40.800.10">
    <property type="entry name" value="Ureohydrolase domain"/>
    <property type="match status" value="1"/>
</dbReference>
<evidence type="ECO:0000256" key="1">
    <source>
        <dbReference type="ARBA" id="ARBA00005098"/>
    </source>
</evidence>
<organism evidence="12 13">
    <name type="scientific">Paenibacillus albus</name>
    <dbReference type="NCBI Taxonomy" id="2495582"/>
    <lineage>
        <taxon>Bacteria</taxon>
        <taxon>Bacillati</taxon>
        <taxon>Bacillota</taxon>
        <taxon>Bacilli</taxon>
        <taxon>Bacillales</taxon>
        <taxon>Paenibacillaceae</taxon>
        <taxon>Paenibacillus</taxon>
    </lineage>
</organism>
<keyword evidence="4 11" id="KW-0056">Arginine metabolism</keyword>
<dbReference type="EC" id="3.5.3.1" evidence="2 9"/>
<gene>
    <name evidence="12" type="primary">rocF</name>
    <name evidence="12" type="ORF">EJC50_20840</name>
</gene>
<keyword evidence="13" id="KW-1185">Reference proteome</keyword>
<name>A0A3Q8X7L5_9BACL</name>
<evidence type="ECO:0000256" key="2">
    <source>
        <dbReference type="ARBA" id="ARBA00012168"/>
    </source>
</evidence>
<dbReference type="InterPro" id="IPR014033">
    <property type="entry name" value="Arginase"/>
</dbReference>
<proteinExistence type="inferred from homology"/>
<comment type="pathway">
    <text evidence="1">Nitrogen metabolism; urea cycle; L-ornithine and urea from L-arginine: step 1/1.</text>
</comment>
<evidence type="ECO:0000256" key="8">
    <source>
        <dbReference type="ARBA" id="ARBA00047391"/>
    </source>
</evidence>